<comment type="caution">
    <text evidence="2">The sequence shown here is derived from an EMBL/GenBank/DDBJ whole genome shotgun (WGS) entry which is preliminary data.</text>
</comment>
<organism evidence="2 3">
    <name type="scientific">Candidatus Fervidibacter sacchari</name>
    <dbReference type="NCBI Taxonomy" id="1448929"/>
    <lineage>
        <taxon>Bacteria</taxon>
        <taxon>Candidatus Fervidibacterota</taxon>
        <taxon>Candidatus Fervidibacter</taxon>
    </lineage>
</organism>
<reference evidence="2 3" key="1">
    <citation type="submission" date="2022-08" db="EMBL/GenBank/DDBJ databases">
        <title>Bacterial and archaeal communities from various locations to study Microbial Dark Matter (Phase II).</title>
        <authorList>
            <person name="Stepanauskas R."/>
        </authorList>
    </citation>
    <scope>NUCLEOTIDE SEQUENCE [LARGE SCALE GENOMIC DNA]</scope>
    <source>
        <strain evidence="2 3">PD1</strain>
    </source>
</reference>
<dbReference type="Gene3D" id="2.40.128.10">
    <property type="match status" value="1"/>
</dbReference>
<dbReference type="Proteomes" id="UP001204798">
    <property type="component" value="Unassembled WGS sequence"/>
</dbReference>
<dbReference type="EMBL" id="JANUCP010000003">
    <property type="protein sequence ID" value="MCS3919530.1"/>
    <property type="molecule type" value="Genomic_DNA"/>
</dbReference>
<evidence type="ECO:0000313" key="3">
    <source>
        <dbReference type="Proteomes" id="UP001204798"/>
    </source>
</evidence>
<dbReference type="InterPro" id="IPR032291">
    <property type="entry name" value="Abn2_C"/>
</dbReference>
<keyword evidence="2" id="KW-0326">Glycosidase</keyword>
<keyword evidence="2" id="KW-0378">Hydrolase</keyword>
<evidence type="ECO:0000313" key="2">
    <source>
        <dbReference type="EMBL" id="MCS3919530.1"/>
    </source>
</evidence>
<name>A0ABT2ENU7_9BACT</name>
<gene>
    <name evidence="2" type="ORF">M2350_001943</name>
</gene>
<proteinExistence type="predicted"/>
<dbReference type="RefSeq" id="WP_259096031.1">
    <property type="nucleotide sequence ID" value="NZ_CP130454.1"/>
</dbReference>
<dbReference type="GO" id="GO:0046558">
    <property type="term" value="F:arabinan endo-1,5-alpha-L-arabinosidase activity"/>
    <property type="evidence" value="ECO:0007669"/>
    <property type="project" value="UniProtKB-EC"/>
</dbReference>
<dbReference type="Pfam" id="PF16369">
    <property type="entry name" value="GH43_C"/>
    <property type="match status" value="1"/>
</dbReference>
<sequence>MSPQRYAGEEEQEIPEEALNGEWEFIVLDSAINTPIISETAHVDIRQRTARKVGKSDFVFAYGGEECEGKVLPAWDWEQWKPTAVFTGISRKGVVLWGKRTNPSITQPATESVKASTLGK</sequence>
<dbReference type="EC" id="3.2.1.99" evidence="2"/>
<keyword evidence="3" id="KW-1185">Reference proteome</keyword>
<protein>
    <submittedName>
        <fullName evidence="2">Arabinan endo-1,5-alpha-L-arabinosidase</fullName>
        <ecNumber evidence="2">3.2.1.99</ecNumber>
    </submittedName>
</protein>
<feature type="domain" description="Extracellular endo-alpha-(1-&gt;5)-L-arabinanase C-terminal" evidence="1">
    <location>
        <begin position="3"/>
        <end position="98"/>
    </location>
</feature>
<accession>A0ABT2ENU7</accession>
<evidence type="ECO:0000259" key="1">
    <source>
        <dbReference type="Pfam" id="PF16369"/>
    </source>
</evidence>